<dbReference type="GO" id="GO:0016787">
    <property type="term" value="F:hydrolase activity"/>
    <property type="evidence" value="ECO:0007669"/>
    <property type="project" value="InterPro"/>
</dbReference>
<reference evidence="3" key="1">
    <citation type="journal article" date="2014" name="Genome Announc.">
        <title>Draft genome sequence of the formaldehyde-resistant fungus Byssochlamys spectabilis No. 5 (anamorph Paecilomyces variotii No. 5) (NBRC109023).</title>
        <authorList>
            <person name="Oka T."/>
            <person name="Ekino K."/>
            <person name="Fukuda K."/>
            <person name="Nomura Y."/>
        </authorList>
    </citation>
    <scope>NUCLEOTIDE SEQUENCE [LARGE SCALE GENOMIC DNA]</scope>
    <source>
        <strain evidence="3">No. 5 / NBRC 109023</strain>
    </source>
</reference>
<gene>
    <name evidence="2" type="ORF">PVAR5_1216</name>
</gene>
<dbReference type="PANTHER" id="PTHR17630">
    <property type="entry name" value="DIENELACTONE HYDROLASE"/>
    <property type="match status" value="1"/>
</dbReference>
<dbReference type="EMBL" id="BAUL01000032">
    <property type="protein sequence ID" value="GAD92623.1"/>
    <property type="molecule type" value="Genomic_DNA"/>
</dbReference>
<dbReference type="Proteomes" id="UP000018001">
    <property type="component" value="Unassembled WGS sequence"/>
</dbReference>
<organism evidence="2 3">
    <name type="scientific">Byssochlamys spectabilis (strain No. 5 / NBRC 109023)</name>
    <name type="common">Paecilomyces variotii</name>
    <dbReference type="NCBI Taxonomy" id="1356009"/>
    <lineage>
        <taxon>Eukaryota</taxon>
        <taxon>Fungi</taxon>
        <taxon>Dikarya</taxon>
        <taxon>Ascomycota</taxon>
        <taxon>Pezizomycotina</taxon>
        <taxon>Eurotiomycetes</taxon>
        <taxon>Eurotiomycetidae</taxon>
        <taxon>Eurotiales</taxon>
        <taxon>Thermoascaceae</taxon>
        <taxon>Paecilomyces</taxon>
    </lineage>
</organism>
<keyword evidence="3" id="KW-1185">Reference proteome</keyword>
<dbReference type="Pfam" id="PF01738">
    <property type="entry name" value="DLH"/>
    <property type="match status" value="1"/>
</dbReference>
<dbReference type="PANTHER" id="PTHR17630:SF87">
    <property type="entry name" value="DIENELACTONE HYDROLASE DOMAIN-CONTAINING PROTEIN"/>
    <property type="match status" value="1"/>
</dbReference>
<evidence type="ECO:0000259" key="1">
    <source>
        <dbReference type="Pfam" id="PF01738"/>
    </source>
</evidence>
<dbReference type="SUPFAM" id="SSF53474">
    <property type="entry name" value="alpha/beta-Hydrolases"/>
    <property type="match status" value="1"/>
</dbReference>
<accession>V5FLB5</accession>
<comment type="caution">
    <text evidence="2">The sequence shown here is derived from an EMBL/GenBank/DDBJ whole genome shotgun (WGS) entry which is preliminary data.</text>
</comment>
<dbReference type="OrthoDB" id="17560at2759"/>
<dbReference type="eggNOG" id="KOG3043">
    <property type="taxonomic scope" value="Eukaryota"/>
</dbReference>
<dbReference type="InterPro" id="IPR002925">
    <property type="entry name" value="Dienelactn_hydro"/>
</dbReference>
<proteinExistence type="predicted"/>
<name>V5FLB5_BYSSN</name>
<protein>
    <recommendedName>
        <fullName evidence="1">Dienelactone hydrolase domain-containing protein</fullName>
    </recommendedName>
</protein>
<dbReference type="InterPro" id="IPR029058">
    <property type="entry name" value="AB_hydrolase_fold"/>
</dbReference>
<evidence type="ECO:0000313" key="3">
    <source>
        <dbReference type="Proteomes" id="UP000018001"/>
    </source>
</evidence>
<evidence type="ECO:0000313" key="2">
    <source>
        <dbReference type="EMBL" id="GAD92623.1"/>
    </source>
</evidence>
<dbReference type="InParanoid" id="V5FLB5"/>
<feature type="domain" description="Dienelactone hydrolase" evidence="1">
    <location>
        <begin position="29"/>
        <end position="281"/>
    </location>
</feature>
<dbReference type="AlphaFoldDB" id="V5FLB5"/>
<sequence>MNPPCEECIRGTIHKGQPQGKEEVIHGLNTYIVGNQTNPRGIIVIYSDIFGLALPNNELIADAYAKNGEWLVYLPDFFKGDPVPLKNADVLIPVDAKKQSTFAKYGGILAFLPTYVTWTRRHKVDETNKVCMDWLQALRRATPLSKKIGMAGFCWGGKYAIRAAKESNMIAIDGRKVPLVDAVAAFHPSNLALPEDVENLVVPVTYGWGLKDIGVKIEQKAMVENFYAEAAKQGKSVPKMVHKVYKPGRHGFAVRGNPADPEEKACLEDSLVQALDWFAQWL</sequence>
<dbReference type="HOGENOM" id="CLU_054590_2_3_1"/>
<dbReference type="Gene3D" id="3.40.50.1820">
    <property type="entry name" value="alpha/beta hydrolase"/>
    <property type="match status" value="1"/>
</dbReference>